<feature type="transmembrane region" description="Helical" evidence="1">
    <location>
        <begin position="148"/>
        <end position="179"/>
    </location>
</feature>
<accession>A0A2N5ZKR3</accession>
<gene>
    <name evidence="2" type="ORF">C0601_02520</name>
</gene>
<organism evidence="2 3">
    <name type="scientific">Muiribacterium halophilum</name>
    <dbReference type="NCBI Taxonomy" id="2053465"/>
    <lineage>
        <taxon>Bacteria</taxon>
        <taxon>Candidatus Muiribacteriota</taxon>
        <taxon>Candidatus Muiribacteriia</taxon>
        <taxon>Candidatus Muiribacteriales</taxon>
        <taxon>Candidatus Muiribacteriaceae</taxon>
        <taxon>Candidatus Muiribacterium</taxon>
    </lineage>
</organism>
<reference evidence="2 3" key="1">
    <citation type="submission" date="2017-11" db="EMBL/GenBank/DDBJ databases">
        <title>Genome-resolved metagenomics identifies genetic mobility, metabolic interactions, and unexpected diversity in perchlorate-reducing communities.</title>
        <authorList>
            <person name="Barnum T.P."/>
            <person name="Figueroa I.A."/>
            <person name="Carlstrom C.I."/>
            <person name="Lucas L.N."/>
            <person name="Engelbrektson A.L."/>
            <person name="Coates J.D."/>
        </authorList>
    </citation>
    <scope>NUCLEOTIDE SEQUENCE [LARGE SCALE GENOMIC DNA]</scope>
    <source>
        <strain evidence="2">BM706</strain>
    </source>
</reference>
<dbReference type="Gene3D" id="1.25.40.10">
    <property type="entry name" value="Tetratricopeptide repeat domain"/>
    <property type="match status" value="2"/>
</dbReference>
<sequence length="672" mass="78580">MNKKFTFLFLISLLMVLSGSLNPWVYKGDSGELILTSKFLGVSHPSGYPLYNILTKPFLEIPGLKPTIAMSFSSLFFLCLTALFTMLTLELLLEDIIFSITGAITLSFGVTFLRTGLSQEIYSLFTMFFSICLYFFIRWIIFKEKKFIFAAAFSLGLLSAVHVTGLFYFVFFLILYLIFDEKRDIKTVFLLLLYYSLPCTLYLFLMIRDTAFFSWGDTSSITKVFSHMSGSERGVGNRFFAFSFKEYLHQLTVFLHHVSKEFFFLWVFLIPGIVFLFKYEKRYLISITGPFVICTFFYTLVARNLEYRQHFFLISFYAIFLLCWAGVFWAHRYIFKKKKALYLLVFPLILFLINKPDFSYGAMLDSYSYNLDVTTSQTKDNVLLTEGDEATFILWYSKYMEGRFKDTLVINRDMLSSAWYREKYGELKQIIKDHSHIYTDEYSGDLFYDKYIASYGIIYSIEDEYKTPETEIFRKYRLNGLDKKYELPEVEAIRLRYRDSYNQTGIELMKAGRAEEAKKMFESALKIKADLGVYSNLSKASSGKTFYNDTGEMYLDKKQFGKAKDYFKKKGDIDSLARLYWKLEDYSKLETLENIPDFYKGILLFRKGDYHKAAVLFSSGNTRDSLFYLALSLNALGQREKAIIILQNLYNKAPDREIHDALKNLKGYVSIY</sequence>
<keyword evidence="1" id="KW-0812">Transmembrane</keyword>
<dbReference type="Pfam" id="PF13174">
    <property type="entry name" value="TPR_6"/>
    <property type="match status" value="1"/>
</dbReference>
<evidence type="ECO:0000256" key="1">
    <source>
        <dbReference type="SAM" id="Phobius"/>
    </source>
</evidence>
<dbReference type="InterPro" id="IPR021280">
    <property type="entry name" value="TMEM260-like"/>
</dbReference>
<dbReference type="EMBL" id="PKTG01000038">
    <property type="protein sequence ID" value="PLX19213.1"/>
    <property type="molecule type" value="Genomic_DNA"/>
</dbReference>
<keyword evidence="1" id="KW-0472">Membrane</keyword>
<dbReference type="AlphaFoldDB" id="A0A2N5ZKR3"/>
<proteinExistence type="predicted"/>
<evidence type="ECO:0000313" key="3">
    <source>
        <dbReference type="Proteomes" id="UP000234857"/>
    </source>
</evidence>
<dbReference type="SUPFAM" id="SSF48452">
    <property type="entry name" value="TPR-like"/>
    <property type="match status" value="1"/>
</dbReference>
<feature type="transmembrane region" description="Helical" evidence="1">
    <location>
        <begin position="262"/>
        <end position="277"/>
    </location>
</feature>
<evidence type="ECO:0000313" key="2">
    <source>
        <dbReference type="EMBL" id="PLX19213.1"/>
    </source>
</evidence>
<dbReference type="InterPro" id="IPR011990">
    <property type="entry name" value="TPR-like_helical_dom_sf"/>
</dbReference>
<keyword evidence="1" id="KW-1133">Transmembrane helix</keyword>
<feature type="transmembrane region" description="Helical" evidence="1">
    <location>
        <begin position="96"/>
        <end position="115"/>
    </location>
</feature>
<feature type="transmembrane region" description="Helical" evidence="1">
    <location>
        <begin position="121"/>
        <end position="141"/>
    </location>
</feature>
<dbReference type="PANTHER" id="PTHR16214">
    <property type="entry name" value="TRANSMEMBRANE PROTEIN 260"/>
    <property type="match status" value="1"/>
</dbReference>
<dbReference type="Proteomes" id="UP000234857">
    <property type="component" value="Unassembled WGS sequence"/>
</dbReference>
<dbReference type="Pfam" id="PF11028">
    <property type="entry name" value="TMEM260-like"/>
    <property type="match status" value="1"/>
</dbReference>
<name>A0A2N5ZKR3_MUIH1</name>
<comment type="caution">
    <text evidence="2">The sequence shown here is derived from an EMBL/GenBank/DDBJ whole genome shotgun (WGS) entry which is preliminary data.</text>
</comment>
<protein>
    <submittedName>
        <fullName evidence="2">Uncharacterized protein</fullName>
    </submittedName>
</protein>
<dbReference type="PANTHER" id="PTHR16214:SF3">
    <property type="entry name" value="TRANSMEMBRANE PROTEIN 260"/>
    <property type="match status" value="1"/>
</dbReference>
<dbReference type="InterPro" id="IPR052724">
    <property type="entry name" value="GT117_domain-containing"/>
</dbReference>
<feature type="transmembrane region" description="Helical" evidence="1">
    <location>
        <begin position="340"/>
        <end position="358"/>
    </location>
</feature>
<feature type="transmembrane region" description="Helical" evidence="1">
    <location>
        <begin position="313"/>
        <end position="334"/>
    </location>
</feature>
<feature type="transmembrane region" description="Helical" evidence="1">
    <location>
        <begin position="185"/>
        <end position="205"/>
    </location>
</feature>
<feature type="transmembrane region" description="Helical" evidence="1">
    <location>
        <begin position="283"/>
        <end position="301"/>
    </location>
</feature>
<dbReference type="InterPro" id="IPR019734">
    <property type="entry name" value="TPR_rpt"/>
</dbReference>